<dbReference type="InterPro" id="IPR016181">
    <property type="entry name" value="Acyl_CoA_acyltransferase"/>
</dbReference>
<dbReference type="Gene3D" id="3.40.630.30">
    <property type="match status" value="1"/>
</dbReference>
<protein>
    <recommendedName>
        <fullName evidence="2">N-acetyltransferase domain-containing protein</fullName>
    </recommendedName>
</protein>
<accession>A0A6C0CS68</accession>
<dbReference type="SUPFAM" id="SSF55729">
    <property type="entry name" value="Acyl-CoA N-acyltransferases (Nat)"/>
    <property type="match status" value="1"/>
</dbReference>
<organism evidence="1">
    <name type="scientific">viral metagenome</name>
    <dbReference type="NCBI Taxonomy" id="1070528"/>
    <lineage>
        <taxon>unclassified sequences</taxon>
        <taxon>metagenomes</taxon>
        <taxon>organismal metagenomes</taxon>
    </lineage>
</organism>
<evidence type="ECO:0008006" key="2">
    <source>
        <dbReference type="Google" id="ProtNLM"/>
    </source>
</evidence>
<evidence type="ECO:0000313" key="1">
    <source>
        <dbReference type="EMBL" id="QHT07388.1"/>
    </source>
</evidence>
<sequence length="152" mass="17130">MEILYLPSGNPQNNELVRFLGVFKHTTAEQLPDTPICKFTFDITLKKVFTPDTEALLLREGTTIIGLIQIKIIDNTIFISNFCSIRKGAGSILLNKVIELSKQLKRDIALSYDEFGHNPEGLVKYYESYGFVNTSGNNMVLKSKGGLRKSRR</sequence>
<dbReference type="EMBL" id="MN739481">
    <property type="protein sequence ID" value="QHT07388.1"/>
    <property type="molecule type" value="Genomic_DNA"/>
</dbReference>
<proteinExistence type="predicted"/>
<dbReference type="AlphaFoldDB" id="A0A6C0CS68"/>
<reference evidence="1" key="1">
    <citation type="journal article" date="2020" name="Nature">
        <title>Giant virus diversity and host interactions through global metagenomics.</title>
        <authorList>
            <person name="Schulz F."/>
            <person name="Roux S."/>
            <person name="Paez-Espino D."/>
            <person name="Jungbluth S."/>
            <person name="Walsh D.A."/>
            <person name="Denef V.J."/>
            <person name="McMahon K.D."/>
            <person name="Konstantinidis K.T."/>
            <person name="Eloe-Fadrosh E.A."/>
            <person name="Kyrpides N.C."/>
            <person name="Woyke T."/>
        </authorList>
    </citation>
    <scope>NUCLEOTIDE SEQUENCE</scope>
    <source>
        <strain evidence="1">GVMAG-M-3300021963-12</strain>
    </source>
</reference>
<name>A0A6C0CS68_9ZZZZ</name>